<sequence length="88" mass="9624">MPDKGNKKNQASPAKYFTGKPPSQENIRLQTVFSFGCTGIDQGRAKVNYTSSAFFAYRLVNSNKGFITFCNPVAKIKTIAVSIGKKSL</sequence>
<dbReference type="Proteomes" id="UP001215231">
    <property type="component" value="Chromosome"/>
</dbReference>
<keyword evidence="3" id="KW-1185">Reference proteome</keyword>
<dbReference type="RefSeq" id="WP_274054741.1">
    <property type="nucleotide sequence ID" value="NZ_CP059693.1"/>
</dbReference>
<accession>A0ABY7VKD8</accession>
<evidence type="ECO:0000313" key="2">
    <source>
        <dbReference type="EMBL" id="WDE14210.1"/>
    </source>
</evidence>
<gene>
    <name evidence="2" type="ORF">H3N35_12805</name>
</gene>
<evidence type="ECO:0000256" key="1">
    <source>
        <dbReference type="SAM" id="MobiDB-lite"/>
    </source>
</evidence>
<name>A0ABY7VKD8_9GAMM</name>
<dbReference type="EMBL" id="CP059693">
    <property type="protein sequence ID" value="WDE14210.1"/>
    <property type="molecule type" value="Genomic_DNA"/>
</dbReference>
<feature type="region of interest" description="Disordered" evidence="1">
    <location>
        <begin position="1"/>
        <end position="22"/>
    </location>
</feature>
<organism evidence="2 3">
    <name type="scientific">Thalassomonas haliotis</name>
    <dbReference type="NCBI Taxonomy" id="485448"/>
    <lineage>
        <taxon>Bacteria</taxon>
        <taxon>Pseudomonadati</taxon>
        <taxon>Pseudomonadota</taxon>
        <taxon>Gammaproteobacteria</taxon>
        <taxon>Alteromonadales</taxon>
        <taxon>Colwelliaceae</taxon>
        <taxon>Thalassomonas</taxon>
    </lineage>
</organism>
<evidence type="ECO:0000313" key="3">
    <source>
        <dbReference type="Proteomes" id="UP001215231"/>
    </source>
</evidence>
<proteinExistence type="predicted"/>
<protein>
    <submittedName>
        <fullName evidence="2">Uncharacterized protein</fullName>
    </submittedName>
</protein>
<reference evidence="2 3" key="1">
    <citation type="journal article" date="2022" name="Mar. Drugs">
        <title>Bioassay-Guided Fractionation Leads to the Detection of Cholic Acid Generated by the Rare Thalassomonas sp.</title>
        <authorList>
            <person name="Pheiffer F."/>
            <person name="Schneider Y.K."/>
            <person name="Hansen E.H."/>
            <person name="Andersen J.H."/>
            <person name="Isaksson J."/>
            <person name="Busche T."/>
            <person name="R C."/>
            <person name="Kalinowski J."/>
            <person name="Zyl L.V."/>
            <person name="Trindade M."/>
        </authorList>
    </citation>
    <scope>NUCLEOTIDE SEQUENCE [LARGE SCALE GENOMIC DNA]</scope>
    <source>
        <strain evidence="2 3">A5K-61T</strain>
    </source>
</reference>